<dbReference type="Pfam" id="PF11799">
    <property type="entry name" value="IMS_C"/>
    <property type="match status" value="1"/>
</dbReference>
<dbReference type="OrthoDB" id="9788640at2"/>
<organism evidence="8 9">
    <name type="scientific">Paracoccus litorisediminis</name>
    <dbReference type="NCBI Taxonomy" id="2006130"/>
    <lineage>
        <taxon>Bacteria</taxon>
        <taxon>Pseudomonadati</taxon>
        <taxon>Pseudomonadota</taxon>
        <taxon>Alphaproteobacteria</taxon>
        <taxon>Rhodobacterales</taxon>
        <taxon>Paracoccaceae</taxon>
        <taxon>Paracoccus</taxon>
    </lineage>
</organism>
<dbReference type="Pfam" id="PF00817">
    <property type="entry name" value="IMS"/>
    <property type="match status" value="1"/>
</dbReference>
<comment type="catalytic activity">
    <reaction evidence="5">
        <text>DNA(n) + a 2'-deoxyribonucleoside 5'-triphosphate = DNA(n+1) + diphosphate</text>
        <dbReference type="Rhea" id="RHEA:22508"/>
        <dbReference type="Rhea" id="RHEA-COMP:17339"/>
        <dbReference type="Rhea" id="RHEA-COMP:17340"/>
        <dbReference type="ChEBI" id="CHEBI:33019"/>
        <dbReference type="ChEBI" id="CHEBI:61560"/>
        <dbReference type="ChEBI" id="CHEBI:173112"/>
        <dbReference type="EC" id="2.7.7.7"/>
    </reaction>
</comment>
<dbReference type="Proteomes" id="UP000449846">
    <property type="component" value="Unassembled WGS sequence"/>
</dbReference>
<protein>
    <recommendedName>
        <fullName evidence="2">DNA-directed DNA polymerase</fullName>
        <ecNumber evidence="2">2.7.7.7</ecNumber>
    </recommendedName>
</protein>
<comment type="function">
    <text evidence="4">Poorly processive, error-prone DNA polymerase involved in untargeted mutagenesis. Copies undamaged DNA at stalled replication forks, which arise in vivo from mismatched or misaligned primer ends. These misaligned primers can be extended by PolIV. Exhibits no 3'-5' exonuclease (proofreading) activity. May be involved in translesional synthesis, in conjunction with the beta clamp from PolIII.</text>
</comment>
<dbReference type="InterPro" id="IPR043502">
    <property type="entry name" value="DNA/RNA_pol_sf"/>
</dbReference>
<evidence type="ECO:0000259" key="6">
    <source>
        <dbReference type="Pfam" id="PF00817"/>
    </source>
</evidence>
<evidence type="ECO:0000313" key="9">
    <source>
        <dbReference type="Proteomes" id="UP000449846"/>
    </source>
</evidence>
<sequence length="491" mass="54769">MFDGMQRRIVSMWFPRLPTDRALRLCPIDAPFALSLRHGNTDRIHDLNRQAETQGLHRGMTISEARVYCSGLRTRQADPVGDRRFLTGLRRWALRYCPWVGIEDTDGLTLDISGAAHLFGGEEALLADMRARLDRAGIEVRLGLADGRGAAWALSHYGEGIAAPAASETALSSLPVAALQIEPDTIIALQRFGLNSIGALAAAARAPLGRRFGPGLLTRLDQALGRQSESITPLTEPPHYAVRLTLPEPIGLTADVMAGLERLLQALCAKLKAHEAGARVLCLTLRRVDQHSQTVPLRLAAAMRDPARILPLFVRGIEDVDSGFGIDQLRLAATVVEPLPLQQIGQDIATPEQLDNLITRIGTRIGLDNIRRFQPLDSHIPERSFQLVPVTDSQPRKGCSTQRQRPLRLFPPEPVTARGSTPPERFRWRRMSLSTGRAIGPERIAPEWWVEDDGWRSGIRDYWRVETHQGRRLWMFYTPQRPAWFVQGEFP</sequence>
<comment type="caution">
    <text evidence="8">The sequence shown here is derived from an EMBL/GenBank/DDBJ whole genome shotgun (WGS) entry which is preliminary data.</text>
</comment>
<accession>A0A844HN44</accession>
<comment type="subunit">
    <text evidence="1">Monomer.</text>
</comment>
<dbReference type="InterPro" id="IPR050356">
    <property type="entry name" value="SulA_CellDiv_inhibitor"/>
</dbReference>
<name>A0A844HN44_9RHOB</name>
<dbReference type="RefSeq" id="WP_155039791.1">
    <property type="nucleotide sequence ID" value="NZ_WMIG01000005.1"/>
</dbReference>
<evidence type="ECO:0000256" key="3">
    <source>
        <dbReference type="ARBA" id="ARBA00022763"/>
    </source>
</evidence>
<keyword evidence="9" id="KW-1185">Reference proteome</keyword>
<reference evidence="8 9" key="1">
    <citation type="submission" date="2019-11" db="EMBL/GenBank/DDBJ databases">
        <authorList>
            <person name="Dong K."/>
        </authorList>
    </citation>
    <scope>NUCLEOTIDE SEQUENCE [LARGE SCALE GENOMIC DNA]</scope>
    <source>
        <strain evidence="8 9">NBRC 112902</strain>
    </source>
</reference>
<keyword evidence="3" id="KW-0227">DNA damage</keyword>
<dbReference type="CDD" id="cd03468">
    <property type="entry name" value="PolY_like"/>
    <property type="match status" value="1"/>
</dbReference>
<feature type="domain" description="UmuC" evidence="6">
    <location>
        <begin position="40"/>
        <end position="155"/>
    </location>
</feature>
<gene>
    <name evidence="8" type="ORF">GL300_11565</name>
</gene>
<dbReference type="AlphaFoldDB" id="A0A844HN44"/>
<dbReference type="PANTHER" id="PTHR35369:SF2">
    <property type="entry name" value="BLR3025 PROTEIN"/>
    <property type="match status" value="1"/>
</dbReference>
<dbReference type="SUPFAM" id="SSF56672">
    <property type="entry name" value="DNA/RNA polymerases"/>
    <property type="match status" value="1"/>
</dbReference>
<evidence type="ECO:0000259" key="7">
    <source>
        <dbReference type="Pfam" id="PF11799"/>
    </source>
</evidence>
<dbReference type="GO" id="GO:0003684">
    <property type="term" value="F:damaged DNA binding"/>
    <property type="evidence" value="ECO:0007669"/>
    <property type="project" value="InterPro"/>
</dbReference>
<evidence type="ECO:0000256" key="2">
    <source>
        <dbReference type="ARBA" id="ARBA00012417"/>
    </source>
</evidence>
<evidence type="ECO:0000313" key="8">
    <source>
        <dbReference type="EMBL" id="MTH59844.1"/>
    </source>
</evidence>
<evidence type="ECO:0000256" key="1">
    <source>
        <dbReference type="ARBA" id="ARBA00011245"/>
    </source>
</evidence>
<proteinExistence type="predicted"/>
<dbReference type="EMBL" id="WMIG01000005">
    <property type="protein sequence ID" value="MTH59844.1"/>
    <property type="molecule type" value="Genomic_DNA"/>
</dbReference>
<feature type="domain" description="DNA polymerase Y-family little finger" evidence="7">
    <location>
        <begin position="243"/>
        <end position="332"/>
    </location>
</feature>
<dbReference type="GO" id="GO:0006281">
    <property type="term" value="P:DNA repair"/>
    <property type="evidence" value="ECO:0007669"/>
    <property type="project" value="InterPro"/>
</dbReference>
<dbReference type="InterPro" id="IPR017961">
    <property type="entry name" value="DNA_pol_Y-fam_little_finger"/>
</dbReference>
<evidence type="ECO:0000256" key="4">
    <source>
        <dbReference type="ARBA" id="ARBA00025589"/>
    </source>
</evidence>
<dbReference type="EC" id="2.7.7.7" evidence="2"/>
<dbReference type="InterPro" id="IPR001126">
    <property type="entry name" value="UmuC"/>
</dbReference>
<evidence type="ECO:0000256" key="5">
    <source>
        <dbReference type="ARBA" id="ARBA00049244"/>
    </source>
</evidence>
<dbReference type="PANTHER" id="PTHR35369">
    <property type="entry name" value="BLR3025 PROTEIN-RELATED"/>
    <property type="match status" value="1"/>
</dbReference>